<dbReference type="GO" id="GO:0030332">
    <property type="term" value="F:cyclin binding"/>
    <property type="evidence" value="ECO:0007669"/>
    <property type="project" value="TreeGrafter"/>
</dbReference>
<accession>A0A1R0GS02</accession>
<keyword evidence="3 13" id="KW-0723">Serine/threonine-protein kinase</keyword>
<evidence type="ECO:0000256" key="12">
    <source>
        <dbReference type="PROSITE-ProRule" id="PRU10141"/>
    </source>
</evidence>
<dbReference type="PROSITE" id="PS00108">
    <property type="entry name" value="PROTEIN_KINASE_ST"/>
    <property type="match status" value="1"/>
</dbReference>
<gene>
    <name evidence="15" type="ORF">AYI68_g6270</name>
</gene>
<name>A0A1R0GS02_9FUNG</name>
<reference evidence="15 16" key="1">
    <citation type="journal article" date="2016" name="Mol. Biol. Evol.">
        <title>Genome-Wide Survey of Gut Fungi (Harpellales) Reveals the First Horizontally Transferred Ubiquitin Gene from a Mosquito Host.</title>
        <authorList>
            <person name="Wang Y."/>
            <person name="White M.M."/>
            <person name="Kvist S."/>
            <person name="Moncalvo J.M."/>
        </authorList>
    </citation>
    <scope>NUCLEOTIDE SEQUENCE [LARGE SCALE GENOMIC DNA]</scope>
    <source>
        <strain evidence="15 16">ALG-7-W6</strain>
    </source>
</reference>
<dbReference type="EC" id="2.7.11.22" evidence="2"/>
<dbReference type="FunFam" id="1.10.510.10:FF:000184">
    <property type="entry name" value="cyclin-dependent kinase 5 homolog"/>
    <property type="match status" value="1"/>
</dbReference>
<dbReference type="AlphaFoldDB" id="A0A1R0GS02"/>
<dbReference type="SUPFAM" id="SSF56112">
    <property type="entry name" value="Protein kinase-like (PK-like)"/>
    <property type="match status" value="1"/>
</dbReference>
<dbReference type="InterPro" id="IPR017441">
    <property type="entry name" value="Protein_kinase_ATP_BS"/>
</dbReference>
<evidence type="ECO:0000256" key="9">
    <source>
        <dbReference type="ARBA" id="ARBA00039266"/>
    </source>
</evidence>
<dbReference type="GO" id="GO:0000307">
    <property type="term" value="C:cyclin-dependent protein kinase holoenzyme complex"/>
    <property type="evidence" value="ECO:0007669"/>
    <property type="project" value="TreeGrafter"/>
</dbReference>
<dbReference type="InterPro" id="IPR008271">
    <property type="entry name" value="Ser/Thr_kinase_AS"/>
</dbReference>
<keyword evidence="5" id="KW-0808">Transferase</keyword>
<dbReference type="SMART" id="SM00220">
    <property type="entry name" value="S_TKc"/>
    <property type="match status" value="1"/>
</dbReference>
<dbReference type="GO" id="GO:0010389">
    <property type="term" value="P:regulation of G2/M transition of mitotic cell cycle"/>
    <property type="evidence" value="ECO:0007669"/>
    <property type="project" value="TreeGrafter"/>
</dbReference>
<dbReference type="GO" id="GO:0005524">
    <property type="term" value="F:ATP binding"/>
    <property type="evidence" value="ECO:0007669"/>
    <property type="project" value="UniProtKB-UniRule"/>
</dbReference>
<evidence type="ECO:0000256" key="4">
    <source>
        <dbReference type="ARBA" id="ARBA00022553"/>
    </source>
</evidence>
<keyword evidence="8 12" id="KW-0067">ATP-binding</keyword>
<feature type="binding site" evidence="12">
    <location>
        <position position="34"/>
    </location>
    <ligand>
        <name>ATP</name>
        <dbReference type="ChEBI" id="CHEBI:30616"/>
    </ligand>
</feature>
<dbReference type="GO" id="GO:0007165">
    <property type="term" value="P:signal transduction"/>
    <property type="evidence" value="ECO:0007669"/>
    <property type="project" value="TreeGrafter"/>
</dbReference>
<comment type="catalytic activity">
    <reaction evidence="11">
        <text>L-seryl-[protein] + ATP = O-phospho-L-seryl-[protein] + ADP + H(+)</text>
        <dbReference type="Rhea" id="RHEA:17989"/>
        <dbReference type="Rhea" id="RHEA-COMP:9863"/>
        <dbReference type="Rhea" id="RHEA-COMP:11604"/>
        <dbReference type="ChEBI" id="CHEBI:15378"/>
        <dbReference type="ChEBI" id="CHEBI:29999"/>
        <dbReference type="ChEBI" id="CHEBI:30616"/>
        <dbReference type="ChEBI" id="CHEBI:83421"/>
        <dbReference type="ChEBI" id="CHEBI:456216"/>
        <dbReference type="EC" id="2.7.11.22"/>
    </reaction>
</comment>
<evidence type="ECO:0000313" key="15">
    <source>
        <dbReference type="EMBL" id="OLY79655.1"/>
    </source>
</evidence>
<keyword evidence="16" id="KW-1185">Reference proteome</keyword>
<dbReference type="GO" id="GO:0000082">
    <property type="term" value="P:G1/S transition of mitotic cell cycle"/>
    <property type="evidence" value="ECO:0007669"/>
    <property type="project" value="TreeGrafter"/>
</dbReference>
<dbReference type="GO" id="GO:0010468">
    <property type="term" value="P:regulation of gene expression"/>
    <property type="evidence" value="ECO:0007669"/>
    <property type="project" value="TreeGrafter"/>
</dbReference>
<evidence type="ECO:0000256" key="3">
    <source>
        <dbReference type="ARBA" id="ARBA00022527"/>
    </source>
</evidence>
<evidence type="ECO:0000313" key="16">
    <source>
        <dbReference type="Proteomes" id="UP000187455"/>
    </source>
</evidence>
<dbReference type="PANTHER" id="PTHR24056:SF254">
    <property type="entry name" value="CYCLIN-DEPENDENT KINASE 2"/>
    <property type="match status" value="1"/>
</dbReference>
<evidence type="ECO:0000256" key="6">
    <source>
        <dbReference type="ARBA" id="ARBA00022741"/>
    </source>
</evidence>
<dbReference type="Proteomes" id="UP000187455">
    <property type="component" value="Unassembled WGS sequence"/>
</dbReference>
<evidence type="ECO:0000256" key="13">
    <source>
        <dbReference type="RuleBase" id="RU000304"/>
    </source>
</evidence>
<keyword evidence="6 12" id="KW-0547">Nucleotide-binding</keyword>
<dbReference type="CDD" id="cd07835">
    <property type="entry name" value="STKc_CDK1_CdkB_like"/>
    <property type="match status" value="1"/>
</dbReference>
<dbReference type="Gene3D" id="1.10.510.10">
    <property type="entry name" value="Transferase(Phosphotransferase) domain 1"/>
    <property type="match status" value="1"/>
</dbReference>
<evidence type="ECO:0000256" key="8">
    <source>
        <dbReference type="ARBA" id="ARBA00022840"/>
    </source>
</evidence>
<evidence type="ECO:0000256" key="7">
    <source>
        <dbReference type="ARBA" id="ARBA00022777"/>
    </source>
</evidence>
<dbReference type="EMBL" id="LSSL01004209">
    <property type="protein sequence ID" value="OLY79655.1"/>
    <property type="molecule type" value="Genomic_DNA"/>
</dbReference>
<dbReference type="OrthoDB" id="1732493at2759"/>
<feature type="domain" description="Protein kinase" evidence="14">
    <location>
        <begin position="5"/>
        <end position="287"/>
    </location>
</feature>
<dbReference type="Gene3D" id="3.30.200.20">
    <property type="entry name" value="Phosphorylase Kinase, domain 1"/>
    <property type="match status" value="1"/>
</dbReference>
<evidence type="ECO:0000256" key="1">
    <source>
        <dbReference type="ARBA" id="ARBA00006485"/>
    </source>
</evidence>
<dbReference type="PROSITE" id="PS00107">
    <property type="entry name" value="PROTEIN_KINASE_ATP"/>
    <property type="match status" value="1"/>
</dbReference>
<protein>
    <recommendedName>
        <fullName evidence="9">Cyclin-dependent kinase 1</fullName>
        <ecNumber evidence="2">2.7.11.22</ecNumber>
    </recommendedName>
</protein>
<evidence type="ECO:0000256" key="11">
    <source>
        <dbReference type="ARBA" id="ARBA00048367"/>
    </source>
</evidence>
<dbReference type="InterPro" id="IPR000719">
    <property type="entry name" value="Prot_kinase_dom"/>
</dbReference>
<dbReference type="GO" id="GO:0005737">
    <property type="term" value="C:cytoplasm"/>
    <property type="evidence" value="ECO:0007669"/>
    <property type="project" value="TreeGrafter"/>
</dbReference>
<comment type="catalytic activity">
    <reaction evidence="10">
        <text>L-threonyl-[protein] + ATP = O-phospho-L-threonyl-[protein] + ADP + H(+)</text>
        <dbReference type="Rhea" id="RHEA:46608"/>
        <dbReference type="Rhea" id="RHEA-COMP:11060"/>
        <dbReference type="Rhea" id="RHEA-COMP:11605"/>
        <dbReference type="ChEBI" id="CHEBI:15378"/>
        <dbReference type="ChEBI" id="CHEBI:30013"/>
        <dbReference type="ChEBI" id="CHEBI:30616"/>
        <dbReference type="ChEBI" id="CHEBI:61977"/>
        <dbReference type="ChEBI" id="CHEBI:456216"/>
        <dbReference type="EC" id="2.7.11.22"/>
    </reaction>
</comment>
<keyword evidence="7 15" id="KW-0418">Kinase</keyword>
<comment type="similarity">
    <text evidence="1">Belongs to the protein kinase superfamily. CMGC Ser/Thr protein kinase family. CDC2/CDKX subfamily.</text>
</comment>
<dbReference type="FunFam" id="3.30.200.20:FF:000027">
    <property type="entry name" value="Putative Cyclin-dependent kinase 1"/>
    <property type="match status" value="1"/>
</dbReference>
<dbReference type="GO" id="GO:0004693">
    <property type="term" value="F:cyclin-dependent protein serine/threonine kinase activity"/>
    <property type="evidence" value="ECO:0007669"/>
    <property type="project" value="UniProtKB-EC"/>
</dbReference>
<evidence type="ECO:0000256" key="10">
    <source>
        <dbReference type="ARBA" id="ARBA00047811"/>
    </source>
</evidence>
<organism evidence="15 16">
    <name type="scientific">Smittium mucronatum</name>
    <dbReference type="NCBI Taxonomy" id="133383"/>
    <lineage>
        <taxon>Eukaryota</taxon>
        <taxon>Fungi</taxon>
        <taxon>Fungi incertae sedis</taxon>
        <taxon>Zoopagomycota</taxon>
        <taxon>Kickxellomycotina</taxon>
        <taxon>Harpellomycetes</taxon>
        <taxon>Harpellales</taxon>
        <taxon>Legeriomycetaceae</taxon>
        <taxon>Smittium</taxon>
    </lineage>
</organism>
<proteinExistence type="inferred from homology"/>
<evidence type="ECO:0000259" key="14">
    <source>
        <dbReference type="PROSITE" id="PS50011"/>
    </source>
</evidence>
<sequence length="292" mass="33408">MDERYQKMDKVGEGTYGVVYKAIDKTTGNTVAMKKIRLEGDDDGVPSTAIREISILKELQHQNVVKLLDIVHSDTKLYLVFEFLDLDLKKYMDTTGPAGLTPAQVKSYMHQLVKGISFCHSRRILHRDLKPQNLLIDRNGLLKIADFGLGRAFGVPLRIYTHEVVTLWYRAPEILMGSRHYSIGMDMWSIGCIFAEMVTKRPLFPGDSEIDEIFQIFRILGTPTEETWPSVTSLPDYKPSFPKWQPKPLSEILPKLSPDGIDLISKMLTYDPSRRITAKQALLHPYFKDVEY</sequence>
<dbReference type="InterPro" id="IPR050108">
    <property type="entry name" value="CDK"/>
</dbReference>
<dbReference type="PANTHER" id="PTHR24056">
    <property type="entry name" value="CELL DIVISION PROTEIN KINASE"/>
    <property type="match status" value="1"/>
</dbReference>
<keyword evidence="4" id="KW-0597">Phosphoprotein</keyword>
<comment type="caution">
    <text evidence="15">The sequence shown here is derived from an EMBL/GenBank/DDBJ whole genome shotgun (WGS) entry which is preliminary data.</text>
</comment>
<evidence type="ECO:0000256" key="2">
    <source>
        <dbReference type="ARBA" id="ARBA00012425"/>
    </source>
</evidence>
<dbReference type="Pfam" id="PF00069">
    <property type="entry name" value="Pkinase"/>
    <property type="match status" value="1"/>
</dbReference>
<dbReference type="PROSITE" id="PS50011">
    <property type="entry name" value="PROTEIN_KINASE_DOM"/>
    <property type="match status" value="1"/>
</dbReference>
<dbReference type="GO" id="GO:0005634">
    <property type="term" value="C:nucleus"/>
    <property type="evidence" value="ECO:0007669"/>
    <property type="project" value="TreeGrafter"/>
</dbReference>
<dbReference type="InterPro" id="IPR011009">
    <property type="entry name" value="Kinase-like_dom_sf"/>
</dbReference>
<dbReference type="STRING" id="133383.A0A1R0GS02"/>
<evidence type="ECO:0000256" key="5">
    <source>
        <dbReference type="ARBA" id="ARBA00022679"/>
    </source>
</evidence>